<evidence type="ECO:0000256" key="6">
    <source>
        <dbReference type="ARBA" id="ARBA00023096"/>
    </source>
</evidence>
<dbReference type="Pfam" id="PF04166">
    <property type="entry name" value="PdxA"/>
    <property type="match status" value="1"/>
</dbReference>
<dbReference type="PANTHER" id="PTHR30004">
    <property type="entry name" value="4-HYDROXYTHREONINE-4-PHOSPHATE DEHYDROGENASE"/>
    <property type="match status" value="1"/>
</dbReference>
<dbReference type="AlphaFoldDB" id="A0A397PBT5"/>
<comment type="caution">
    <text evidence="8">The sequence shown here is derived from an EMBL/GenBank/DDBJ whole genome shotgun (WGS) entry which is preliminary data.</text>
</comment>
<dbReference type="UniPathway" id="UPA00244">
    <property type="reaction ID" value="UER00312"/>
</dbReference>
<gene>
    <name evidence="7" type="primary">pdxA</name>
    <name evidence="8" type="ORF">DFR49_0391</name>
</gene>
<comment type="miscellaneous">
    <text evidence="7">The active site is located at the dimer interface.</text>
</comment>
<comment type="similarity">
    <text evidence="7">Belongs to the PdxA family.</text>
</comment>
<comment type="cofactor">
    <cofactor evidence="7">
        <name>Zn(2+)</name>
        <dbReference type="ChEBI" id="CHEBI:29105"/>
    </cofactor>
    <cofactor evidence="7">
        <name>Mg(2+)</name>
        <dbReference type="ChEBI" id="CHEBI:18420"/>
    </cofactor>
    <cofactor evidence="7">
        <name>Co(2+)</name>
        <dbReference type="ChEBI" id="CHEBI:48828"/>
    </cofactor>
    <text evidence="7">Binds 1 divalent metal cation per subunit. Can use ions such as Zn(2+), Mg(2+) or Co(2+).</text>
</comment>
<evidence type="ECO:0000256" key="1">
    <source>
        <dbReference type="ARBA" id="ARBA00022490"/>
    </source>
</evidence>
<dbReference type="Proteomes" id="UP000266568">
    <property type="component" value="Unassembled WGS sequence"/>
</dbReference>
<keyword evidence="7" id="KW-0170">Cobalt</keyword>
<proteinExistence type="inferred from homology"/>
<dbReference type="EMBL" id="QXDC01000002">
    <property type="protein sequence ID" value="RIA45863.1"/>
    <property type="molecule type" value="Genomic_DNA"/>
</dbReference>
<feature type="binding site" evidence="7">
    <location>
        <position position="263"/>
    </location>
    <ligand>
        <name>a divalent metal cation</name>
        <dbReference type="ChEBI" id="CHEBI:60240"/>
        <note>ligand shared between dimeric partners</note>
    </ligand>
</feature>
<feature type="binding site" evidence="7">
    <location>
        <position position="271"/>
    </location>
    <ligand>
        <name>substrate</name>
    </ligand>
</feature>
<reference evidence="8 9" key="1">
    <citation type="submission" date="2018-08" db="EMBL/GenBank/DDBJ databases">
        <title>Genomic Encyclopedia of Type Strains, Phase IV (KMG-IV): sequencing the most valuable type-strain genomes for metagenomic binning, comparative biology and taxonomic classification.</title>
        <authorList>
            <person name="Goeker M."/>
        </authorList>
    </citation>
    <scope>NUCLEOTIDE SEQUENCE [LARGE SCALE GENOMIC DNA]</scope>
    <source>
        <strain evidence="8 9">DSM 25527</strain>
    </source>
</reference>
<accession>A0A397PBT5</accession>
<evidence type="ECO:0000256" key="3">
    <source>
        <dbReference type="ARBA" id="ARBA00022857"/>
    </source>
</evidence>
<dbReference type="GO" id="GO:0050897">
    <property type="term" value="F:cobalt ion binding"/>
    <property type="evidence" value="ECO:0007669"/>
    <property type="project" value="UniProtKB-UniRule"/>
</dbReference>
<dbReference type="NCBIfam" id="NF003699">
    <property type="entry name" value="PRK05312.1"/>
    <property type="match status" value="1"/>
</dbReference>
<dbReference type="SUPFAM" id="SSF53659">
    <property type="entry name" value="Isocitrate/Isopropylmalate dehydrogenase-like"/>
    <property type="match status" value="1"/>
</dbReference>
<dbReference type="EC" id="1.1.1.262" evidence="7"/>
<dbReference type="PANTHER" id="PTHR30004:SF6">
    <property type="entry name" value="D-THREONATE 4-PHOSPHATE DEHYDROGENASE"/>
    <property type="match status" value="1"/>
</dbReference>
<dbReference type="GO" id="GO:0008270">
    <property type="term" value="F:zinc ion binding"/>
    <property type="evidence" value="ECO:0007669"/>
    <property type="project" value="UniProtKB-UniRule"/>
</dbReference>
<keyword evidence="6 7" id="KW-0664">Pyridoxine biosynthesis</keyword>
<dbReference type="Gene3D" id="3.40.718.10">
    <property type="entry name" value="Isopropylmalate Dehydrogenase"/>
    <property type="match status" value="1"/>
</dbReference>
<feature type="binding site" evidence="7">
    <location>
        <position position="163"/>
    </location>
    <ligand>
        <name>a divalent metal cation</name>
        <dbReference type="ChEBI" id="CHEBI:60240"/>
        <note>ligand shared between dimeric partners</note>
    </ligand>
</feature>
<dbReference type="GO" id="GO:0050570">
    <property type="term" value="F:4-hydroxythreonine-4-phosphate dehydrogenase activity"/>
    <property type="evidence" value="ECO:0007669"/>
    <property type="project" value="UniProtKB-UniRule"/>
</dbReference>
<keyword evidence="7" id="KW-0460">Magnesium</keyword>
<evidence type="ECO:0000313" key="9">
    <source>
        <dbReference type="Proteomes" id="UP000266568"/>
    </source>
</evidence>
<feature type="binding site" evidence="7">
    <location>
        <position position="208"/>
    </location>
    <ligand>
        <name>a divalent metal cation</name>
        <dbReference type="ChEBI" id="CHEBI:60240"/>
        <note>ligand shared between dimeric partners</note>
    </ligand>
</feature>
<dbReference type="GO" id="GO:0051287">
    <property type="term" value="F:NAD binding"/>
    <property type="evidence" value="ECO:0007669"/>
    <property type="project" value="InterPro"/>
</dbReference>
<dbReference type="GO" id="GO:0042823">
    <property type="term" value="P:pyridoxal phosphate biosynthetic process"/>
    <property type="evidence" value="ECO:0007669"/>
    <property type="project" value="UniProtKB-UniRule"/>
</dbReference>
<protein>
    <recommendedName>
        <fullName evidence="7">4-hydroxythreonine-4-phosphate dehydrogenase</fullName>
        <ecNumber evidence="7">1.1.1.262</ecNumber>
    </recommendedName>
    <alternativeName>
        <fullName evidence="7">4-(phosphohydroxy)-L-threonine dehydrogenase</fullName>
    </alternativeName>
</protein>
<evidence type="ECO:0000313" key="8">
    <source>
        <dbReference type="EMBL" id="RIA45863.1"/>
    </source>
</evidence>
<dbReference type="InterPro" id="IPR037510">
    <property type="entry name" value="PdxA"/>
</dbReference>
<keyword evidence="9" id="KW-1185">Reference proteome</keyword>
<dbReference type="InterPro" id="IPR005255">
    <property type="entry name" value="PdxA_fam"/>
</dbReference>
<organism evidence="8 9">
    <name type="scientific">Hephaestia caeni</name>
    <dbReference type="NCBI Taxonomy" id="645617"/>
    <lineage>
        <taxon>Bacteria</taxon>
        <taxon>Pseudomonadati</taxon>
        <taxon>Pseudomonadota</taxon>
        <taxon>Alphaproteobacteria</taxon>
        <taxon>Sphingomonadales</taxon>
        <taxon>Sphingomonadaceae</taxon>
        <taxon>Hephaestia</taxon>
    </lineage>
</organism>
<comment type="catalytic activity">
    <reaction evidence="7">
        <text>4-(phosphooxy)-L-threonine + NAD(+) = 3-amino-2-oxopropyl phosphate + CO2 + NADH</text>
        <dbReference type="Rhea" id="RHEA:32275"/>
        <dbReference type="ChEBI" id="CHEBI:16526"/>
        <dbReference type="ChEBI" id="CHEBI:57279"/>
        <dbReference type="ChEBI" id="CHEBI:57540"/>
        <dbReference type="ChEBI" id="CHEBI:57945"/>
        <dbReference type="ChEBI" id="CHEBI:58452"/>
        <dbReference type="EC" id="1.1.1.262"/>
    </reaction>
</comment>
<feature type="binding site" evidence="7">
    <location>
        <position position="280"/>
    </location>
    <ligand>
        <name>substrate</name>
    </ligand>
</feature>
<dbReference type="OrthoDB" id="9801783at2"/>
<keyword evidence="1 7" id="KW-0963">Cytoplasm</keyword>
<comment type="function">
    <text evidence="7">Catalyzes the NAD(P)-dependent oxidation of 4-(phosphooxy)-L-threonine (HTP) into 2-amino-3-oxo-4-(phosphooxy)butyric acid which spontaneously decarboxylates to form 3-amino-2-oxopropyl phosphate (AHAP).</text>
</comment>
<evidence type="ECO:0000256" key="5">
    <source>
        <dbReference type="ARBA" id="ARBA00023027"/>
    </source>
</evidence>
<name>A0A397PBT5_9SPHN</name>
<keyword evidence="4 7" id="KW-0560">Oxidoreductase</keyword>
<keyword evidence="5 7" id="KW-0520">NAD</keyword>
<keyword evidence="3 7" id="KW-0521">NADP</keyword>
<dbReference type="RefSeq" id="WP_119035228.1">
    <property type="nucleotide sequence ID" value="NZ_QXDC01000002.1"/>
</dbReference>
<feature type="binding site" evidence="7">
    <location>
        <position position="289"/>
    </location>
    <ligand>
        <name>substrate</name>
    </ligand>
</feature>
<comment type="pathway">
    <text evidence="7">Cofactor biosynthesis; pyridoxine 5'-phosphate biosynthesis; pyridoxine 5'-phosphate from D-erythrose 4-phosphate: step 4/5.</text>
</comment>
<evidence type="ECO:0000256" key="2">
    <source>
        <dbReference type="ARBA" id="ARBA00022723"/>
    </source>
</evidence>
<dbReference type="GO" id="GO:0000287">
    <property type="term" value="F:magnesium ion binding"/>
    <property type="evidence" value="ECO:0007669"/>
    <property type="project" value="UniProtKB-UniRule"/>
</dbReference>
<sequence length="334" mass="34771">MKPLAIALGDPAGIGPEIVAKAWSQRKQRRLAPFFAVGDPRSVKAVWDGPVTTLLEPAQATAAFAQGLPVLPIERSGDIAPGQPDRAGAQTALRSLEIATGLAQTCAAGGLVTGPVSKAQLYDIGFTHPGQTEFVAERFGVAGENAVMMLAGPSLRVVPITTHIPLAAVSEILSIDLLVAKGRATARGLCRNFGLEAPRLAFAGFNPHAGEQGALGREEIEIIAPAVDILRAEGIDATGPFAADTMFHPRARATYDVALCCYHDQALIPIKTLHFDEGVNMTLGLPIVRTSPDHGTAFAIAGKDRAEPGAMIAAIQLAASAVAHRRLVLACPAA</sequence>
<comment type="subcellular location">
    <subcellularLocation>
        <location evidence="7">Cytoplasm</location>
    </subcellularLocation>
</comment>
<comment type="subunit">
    <text evidence="7">Homodimer.</text>
</comment>
<feature type="binding site" evidence="7">
    <location>
        <position position="132"/>
    </location>
    <ligand>
        <name>substrate</name>
    </ligand>
</feature>
<keyword evidence="7" id="KW-0862">Zinc</keyword>
<evidence type="ECO:0000256" key="4">
    <source>
        <dbReference type="ARBA" id="ARBA00023002"/>
    </source>
</evidence>
<dbReference type="HAMAP" id="MF_00536">
    <property type="entry name" value="PdxA"/>
    <property type="match status" value="1"/>
</dbReference>
<dbReference type="GO" id="GO:0005737">
    <property type="term" value="C:cytoplasm"/>
    <property type="evidence" value="ECO:0007669"/>
    <property type="project" value="UniProtKB-SubCell"/>
</dbReference>
<evidence type="ECO:0000256" key="7">
    <source>
        <dbReference type="HAMAP-Rule" id="MF_00536"/>
    </source>
</evidence>
<dbReference type="GO" id="GO:0008615">
    <property type="term" value="P:pyridoxine biosynthetic process"/>
    <property type="evidence" value="ECO:0007669"/>
    <property type="project" value="UniProtKB-UniRule"/>
</dbReference>
<dbReference type="NCBIfam" id="TIGR00557">
    <property type="entry name" value="pdxA"/>
    <property type="match status" value="1"/>
</dbReference>
<keyword evidence="2 7" id="KW-0479">Metal-binding</keyword>
<comment type="caution">
    <text evidence="7">Lacks conserved residue(s) required for the propagation of feature annotation.</text>
</comment>